<dbReference type="PIRSF" id="PIRSF000709">
    <property type="entry name" value="6PFK_2-Ptase"/>
    <property type="match status" value="1"/>
</dbReference>
<evidence type="ECO:0000256" key="3">
    <source>
        <dbReference type="PIRSR" id="PIRSR613078-1"/>
    </source>
</evidence>
<feature type="active site" description="Proton donor/acceptor" evidence="3">
    <location>
        <position position="82"/>
    </location>
</feature>
<evidence type="ECO:0000256" key="1">
    <source>
        <dbReference type="ARBA" id="ARBA00023152"/>
    </source>
</evidence>
<dbReference type="EC" id="3.1.3.3" evidence="5"/>
<protein>
    <submittedName>
        <fullName evidence="5">Phosphoserine phosphatase 1</fullName>
        <ecNumber evidence="5">3.1.3.3</ecNumber>
    </submittedName>
</protein>
<dbReference type="Proteomes" id="UP000180254">
    <property type="component" value="Unassembled WGS sequence"/>
</dbReference>
<keyword evidence="5" id="KW-0378">Hydrolase</keyword>
<dbReference type="GO" id="GO:0016791">
    <property type="term" value="F:phosphatase activity"/>
    <property type="evidence" value="ECO:0007669"/>
    <property type="project" value="TreeGrafter"/>
</dbReference>
<dbReference type="AlphaFoldDB" id="A0A1S1V8N1"/>
<gene>
    <name evidence="5" type="primary">pspA</name>
    <name evidence="5" type="ORF">EUAN_07470</name>
</gene>
<dbReference type="SMART" id="SM00855">
    <property type="entry name" value="PGAM"/>
    <property type="match status" value="1"/>
</dbReference>
<evidence type="ECO:0000256" key="4">
    <source>
        <dbReference type="PIRSR" id="PIRSR613078-2"/>
    </source>
</evidence>
<organism evidence="5 6">
    <name type="scientific">Andreesenia angusta</name>
    <dbReference type="NCBI Taxonomy" id="39480"/>
    <lineage>
        <taxon>Bacteria</taxon>
        <taxon>Bacillati</taxon>
        <taxon>Bacillota</taxon>
        <taxon>Tissierellia</taxon>
        <taxon>Tissierellales</taxon>
        <taxon>Gottschalkiaceae</taxon>
        <taxon>Andreesenia</taxon>
    </lineage>
</organism>
<accession>A0A1S1V8N1</accession>
<evidence type="ECO:0000313" key="6">
    <source>
        <dbReference type="Proteomes" id="UP000180254"/>
    </source>
</evidence>
<dbReference type="InterPro" id="IPR029033">
    <property type="entry name" value="His_PPase_superfam"/>
</dbReference>
<feature type="active site" description="Tele-phosphohistidine intermediate" evidence="3">
    <location>
        <position position="9"/>
    </location>
</feature>
<dbReference type="InterPro" id="IPR001345">
    <property type="entry name" value="PG/BPGM_mutase_AS"/>
</dbReference>
<evidence type="ECO:0000313" key="5">
    <source>
        <dbReference type="EMBL" id="OHW62963.1"/>
    </source>
</evidence>
<comment type="caution">
    <text evidence="5">The sequence shown here is derived from an EMBL/GenBank/DDBJ whole genome shotgun (WGS) entry which is preliminary data.</text>
</comment>
<feature type="binding site" evidence="4">
    <location>
        <begin position="8"/>
        <end position="15"/>
    </location>
    <ligand>
        <name>substrate</name>
    </ligand>
</feature>
<reference evidence="5 6" key="1">
    <citation type="submission" date="2016-09" db="EMBL/GenBank/DDBJ databases">
        <title>Genome sequence of Eubacterium angustum.</title>
        <authorList>
            <person name="Poehlein A."/>
            <person name="Daniel R."/>
        </authorList>
    </citation>
    <scope>NUCLEOTIDE SEQUENCE [LARGE SCALE GENOMIC DNA]</scope>
    <source>
        <strain evidence="5 6">DSM 1989</strain>
    </source>
</reference>
<proteinExistence type="predicted"/>
<keyword evidence="6" id="KW-1185">Reference proteome</keyword>
<dbReference type="PANTHER" id="PTHR48100">
    <property type="entry name" value="BROAD-SPECIFICITY PHOSPHATASE YOR283W-RELATED"/>
    <property type="match status" value="1"/>
</dbReference>
<name>A0A1S1V8N1_9FIRM</name>
<dbReference type="PANTHER" id="PTHR48100:SF1">
    <property type="entry name" value="HISTIDINE PHOSPHATASE FAMILY PROTEIN-RELATED"/>
    <property type="match status" value="1"/>
</dbReference>
<dbReference type="RefSeq" id="WP_071061825.1">
    <property type="nucleotide sequence ID" value="NZ_MKIE01000002.1"/>
</dbReference>
<keyword evidence="2" id="KW-0413">Isomerase</keyword>
<dbReference type="PROSITE" id="PS00175">
    <property type="entry name" value="PG_MUTASE"/>
    <property type="match status" value="1"/>
</dbReference>
<dbReference type="InterPro" id="IPR013078">
    <property type="entry name" value="His_Pase_superF_clade-1"/>
</dbReference>
<dbReference type="EMBL" id="MKIE01000002">
    <property type="protein sequence ID" value="OHW62963.1"/>
    <property type="molecule type" value="Genomic_DNA"/>
</dbReference>
<dbReference type="InterPro" id="IPR050275">
    <property type="entry name" value="PGM_Phosphatase"/>
</dbReference>
<feature type="binding site" evidence="4">
    <location>
        <position position="58"/>
    </location>
    <ligand>
        <name>substrate</name>
    </ligand>
</feature>
<dbReference type="GO" id="GO:0005737">
    <property type="term" value="C:cytoplasm"/>
    <property type="evidence" value="ECO:0007669"/>
    <property type="project" value="TreeGrafter"/>
</dbReference>
<sequence length="202" mass="22715">MRRLYLLRHGESDWNLTGKVQGSKDSELTEKGVEQARLAGARLKGERIGSIYASPLKRAKLTAEVVGAELGVSPKVDEDFKEMCFGHWEGRLLSEVAEQNGEEYMLWKKRPHEFKVEGSEVLSEVQDRMLKAIDRIKQCDSSENVLLVSHGTAIKAMILGLLGIDLSKYGNFSISNTGITMIEFGDYNTVMRYFNDTAHLSR</sequence>
<dbReference type="Pfam" id="PF00300">
    <property type="entry name" value="His_Phos_1"/>
    <property type="match status" value="1"/>
</dbReference>
<keyword evidence="1" id="KW-0324">Glycolysis</keyword>
<dbReference type="SUPFAM" id="SSF53254">
    <property type="entry name" value="Phosphoglycerate mutase-like"/>
    <property type="match status" value="1"/>
</dbReference>
<dbReference type="Gene3D" id="3.40.50.1240">
    <property type="entry name" value="Phosphoglycerate mutase-like"/>
    <property type="match status" value="1"/>
</dbReference>
<evidence type="ECO:0000256" key="2">
    <source>
        <dbReference type="ARBA" id="ARBA00023235"/>
    </source>
</evidence>
<dbReference type="CDD" id="cd07067">
    <property type="entry name" value="HP_PGM_like"/>
    <property type="match status" value="1"/>
</dbReference>
<dbReference type="STRING" id="39480.EUAN_07470"/>